<reference evidence="1 2" key="2">
    <citation type="journal article" date="2022" name="Mol. Ecol. Resour.">
        <title>The genomes of chicory, endive, great burdock and yacon provide insights into Asteraceae paleo-polyploidization history and plant inulin production.</title>
        <authorList>
            <person name="Fan W."/>
            <person name="Wang S."/>
            <person name="Wang H."/>
            <person name="Wang A."/>
            <person name="Jiang F."/>
            <person name="Liu H."/>
            <person name="Zhao H."/>
            <person name="Xu D."/>
            <person name="Zhang Y."/>
        </authorList>
    </citation>
    <scope>NUCLEOTIDE SEQUENCE [LARGE SCALE GENOMIC DNA]</scope>
    <source>
        <strain evidence="2">cv. Punajuju</strain>
        <tissue evidence="1">Leaves</tissue>
    </source>
</reference>
<name>A0ACB8YZB4_CICIN</name>
<evidence type="ECO:0000313" key="1">
    <source>
        <dbReference type="EMBL" id="KAI3689365.1"/>
    </source>
</evidence>
<reference evidence="2" key="1">
    <citation type="journal article" date="2022" name="Mol. Ecol. Resour.">
        <title>The genomes of chicory, endive, great burdock and yacon provide insights into Asteraceae palaeo-polyploidization history and plant inulin production.</title>
        <authorList>
            <person name="Fan W."/>
            <person name="Wang S."/>
            <person name="Wang H."/>
            <person name="Wang A."/>
            <person name="Jiang F."/>
            <person name="Liu H."/>
            <person name="Zhao H."/>
            <person name="Xu D."/>
            <person name="Zhang Y."/>
        </authorList>
    </citation>
    <scope>NUCLEOTIDE SEQUENCE [LARGE SCALE GENOMIC DNA]</scope>
    <source>
        <strain evidence="2">cv. Punajuju</strain>
    </source>
</reference>
<organism evidence="1 2">
    <name type="scientific">Cichorium intybus</name>
    <name type="common">Chicory</name>
    <dbReference type="NCBI Taxonomy" id="13427"/>
    <lineage>
        <taxon>Eukaryota</taxon>
        <taxon>Viridiplantae</taxon>
        <taxon>Streptophyta</taxon>
        <taxon>Embryophyta</taxon>
        <taxon>Tracheophyta</taxon>
        <taxon>Spermatophyta</taxon>
        <taxon>Magnoliopsida</taxon>
        <taxon>eudicotyledons</taxon>
        <taxon>Gunneridae</taxon>
        <taxon>Pentapetalae</taxon>
        <taxon>asterids</taxon>
        <taxon>campanulids</taxon>
        <taxon>Asterales</taxon>
        <taxon>Asteraceae</taxon>
        <taxon>Cichorioideae</taxon>
        <taxon>Cichorieae</taxon>
        <taxon>Cichoriinae</taxon>
        <taxon>Cichorium</taxon>
    </lineage>
</organism>
<keyword evidence="2" id="KW-1185">Reference proteome</keyword>
<proteinExistence type="predicted"/>
<protein>
    <submittedName>
        <fullName evidence="1">Uncharacterized protein</fullName>
    </submittedName>
</protein>
<dbReference type="EMBL" id="CM042017">
    <property type="protein sequence ID" value="KAI3689365.1"/>
    <property type="molecule type" value="Genomic_DNA"/>
</dbReference>
<evidence type="ECO:0000313" key="2">
    <source>
        <dbReference type="Proteomes" id="UP001055811"/>
    </source>
</evidence>
<accession>A0ACB8YZB4</accession>
<gene>
    <name evidence="1" type="ORF">L2E82_47320</name>
</gene>
<dbReference type="Proteomes" id="UP001055811">
    <property type="component" value="Linkage Group LG09"/>
</dbReference>
<sequence>MSSAPVVSSANGNVDEYITQLMQCKPLSEQEVILHQSLIPFSLILIYGYWIRSTAISVLRFSGVDDPALWAGNVGNSWRTTNDINDTWVGVYGGAPVNQQMSTVWKHAKVPLTLSLSVLLVDLKSTLSYTSNLLGMGRVSERDPCQTGWKRDNNIFRSGYRTVLEKKLKSKLPGCNLEATPQTESRLKTFKKHCDAITNMKDAFGIEWKSADCKNSYKLRGIYELH</sequence>
<comment type="caution">
    <text evidence="1">The sequence shown here is derived from an EMBL/GenBank/DDBJ whole genome shotgun (WGS) entry which is preliminary data.</text>
</comment>